<keyword evidence="3" id="KW-1185">Reference proteome</keyword>
<dbReference type="EMBL" id="JANPWB010000004">
    <property type="protein sequence ID" value="KAJ1194969.1"/>
    <property type="molecule type" value="Genomic_DNA"/>
</dbReference>
<accession>A0AAV7V325</accession>
<dbReference type="Proteomes" id="UP001066276">
    <property type="component" value="Chromosome 2_2"/>
</dbReference>
<evidence type="ECO:0000313" key="3">
    <source>
        <dbReference type="Proteomes" id="UP001066276"/>
    </source>
</evidence>
<reference evidence="2" key="1">
    <citation type="journal article" date="2022" name="bioRxiv">
        <title>Sequencing and chromosome-scale assembly of the giantPleurodeles waltlgenome.</title>
        <authorList>
            <person name="Brown T."/>
            <person name="Elewa A."/>
            <person name="Iarovenko S."/>
            <person name="Subramanian E."/>
            <person name="Araus A.J."/>
            <person name="Petzold A."/>
            <person name="Susuki M."/>
            <person name="Suzuki K.-i.T."/>
            <person name="Hayashi T."/>
            <person name="Toyoda A."/>
            <person name="Oliveira C."/>
            <person name="Osipova E."/>
            <person name="Leigh N.D."/>
            <person name="Simon A."/>
            <person name="Yun M.H."/>
        </authorList>
    </citation>
    <scope>NUCLEOTIDE SEQUENCE</scope>
    <source>
        <strain evidence="2">20211129_DDA</strain>
        <tissue evidence="2">Liver</tissue>
    </source>
</reference>
<sequence>MTFREPQRVAIKFPPLRLLACFIKVAADTPRGLLSGHAPVQGPDHVHSSQAGEPLTRGSLSPGPRVQHLIVRPSEDQRRTPASSLSLPRGAPGFSSPQALQPRTRRPRRRRPRQRAGSNAEAHPGAVSPAAILGDPSTRSHPALTARTEPAPAPEASPRPGSSQGRPGQHGRPLDGGF</sequence>
<name>A0AAV7V325_PLEWA</name>
<evidence type="ECO:0000256" key="1">
    <source>
        <dbReference type="SAM" id="MobiDB-lite"/>
    </source>
</evidence>
<protein>
    <submittedName>
        <fullName evidence="2">Uncharacterized protein</fullName>
    </submittedName>
</protein>
<feature type="region of interest" description="Disordered" evidence="1">
    <location>
        <begin position="35"/>
        <end position="178"/>
    </location>
</feature>
<feature type="compositionally biased region" description="Basic residues" evidence="1">
    <location>
        <begin position="103"/>
        <end position="114"/>
    </location>
</feature>
<proteinExistence type="predicted"/>
<comment type="caution">
    <text evidence="2">The sequence shown here is derived from an EMBL/GenBank/DDBJ whole genome shotgun (WGS) entry which is preliminary data.</text>
</comment>
<dbReference type="AlphaFoldDB" id="A0AAV7V325"/>
<gene>
    <name evidence="2" type="ORF">NDU88_004253</name>
</gene>
<evidence type="ECO:0000313" key="2">
    <source>
        <dbReference type="EMBL" id="KAJ1194969.1"/>
    </source>
</evidence>
<organism evidence="2 3">
    <name type="scientific">Pleurodeles waltl</name>
    <name type="common">Iberian ribbed newt</name>
    <dbReference type="NCBI Taxonomy" id="8319"/>
    <lineage>
        <taxon>Eukaryota</taxon>
        <taxon>Metazoa</taxon>
        <taxon>Chordata</taxon>
        <taxon>Craniata</taxon>
        <taxon>Vertebrata</taxon>
        <taxon>Euteleostomi</taxon>
        <taxon>Amphibia</taxon>
        <taxon>Batrachia</taxon>
        <taxon>Caudata</taxon>
        <taxon>Salamandroidea</taxon>
        <taxon>Salamandridae</taxon>
        <taxon>Pleurodelinae</taxon>
        <taxon>Pleurodeles</taxon>
    </lineage>
</organism>